<dbReference type="GO" id="GO:0009055">
    <property type="term" value="F:electron transfer activity"/>
    <property type="evidence" value="ECO:0007669"/>
    <property type="project" value="TreeGrafter"/>
</dbReference>
<dbReference type="InterPro" id="IPR046980">
    <property type="entry name" value="KefG/KefF"/>
</dbReference>
<protein>
    <submittedName>
        <fullName evidence="4">NAD(P)H-dependent oxidoreductase</fullName>
    </submittedName>
</protein>
<dbReference type="GO" id="GO:0010181">
    <property type="term" value="F:FMN binding"/>
    <property type="evidence" value="ECO:0007669"/>
    <property type="project" value="TreeGrafter"/>
</dbReference>
<gene>
    <name evidence="3" type="ORF">ND861_11540</name>
    <name evidence="4" type="ORF">ND862_10430</name>
</gene>
<dbReference type="AlphaFoldDB" id="A0AAW5VGB3"/>
<comment type="caution">
    <text evidence="4">The sequence shown here is derived from an EMBL/GenBank/DDBJ whole genome shotgun (WGS) entry which is preliminary data.</text>
</comment>
<evidence type="ECO:0000256" key="1">
    <source>
        <dbReference type="ARBA" id="ARBA00023002"/>
    </source>
</evidence>
<sequence>MNFVNLSRMPKILILLVHPALEKSKANQMLLDSLPLSDNITLRDLYEEYPNFFINVKAEQELISSHQIILFQHPLYWYSCPPLMKLWIDMVLEDGWAYGPGGDKLLGKKWIQVITTGGSKDAYSKGGFHGYETEEFLLPFRRTAELCGMHYLNPFLVQGTFQLNEQGLQKESKRYSDFIDQLLGGIYE</sequence>
<dbReference type="InterPro" id="IPR029039">
    <property type="entry name" value="Flavoprotein-like_sf"/>
</dbReference>
<evidence type="ECO:0000259" key="2">
    <source>
        <dbReference type="Pfam" id="PF02525"/>
    </source>
</evidence>
<feature type="domain" description="Flavodoxin-like fold" evidence="2">
    <location>
        <begin position="11"/>
        <end position="177"/>
    </location>
</feature>
<dbReference type="Proteomes" id="UP001208540">
    <property type="component" value="Unassembled WGS sequence"/>
</dbReference>
<organism evidence="4 5">
    <name type="scientific">Leptospira soteropolitanensis</name>
    <dbReference type="NCBI Taxonomy" id="2950025"/>
    <lineage>
        <taxon>Bacteria</taxon>
        <taxon>Pseudomonadati</taxon>
        <taxon>Spirochaetota</taxon>
        <taxon>Spirochaetia</taxon>
        <taxon>Leptospirales</taxon>
        <taxon>Leptospiraceae</taxon>
        <taxon>Leptospira</taxon>
    </lineage>
</organism>
<evidence type="ECO:0000313" key="4">
    <source>
        <dbReference type="EMBL" id="MCW7530631.1"/>
    </source>
</evidence>
<accession>A0AAW5VGB3</accession>
<keyword evidence="1" id="KW-0560">Oxidoreductase</keyword>
<evidence type="ECO:0000313" key="6">
    <source>
        <dbReference type="Proteomes" id="UP001208912"/>
    </source>
</evidence>
<dbReference type="SUPFAM" id="SSF52218">
    <property type="entry name" value="Flavoproteins"/>
    <property type="match status" value="1"/>
</dbReference>
<dbReference type="EMBL" id="JAMQPM010000004">
    <property type="protein sequence ID" value="MCW7526981.1"/>
    <property type="molecule type" value="Genomic_DNA"/>
</dbReference>
<dbReference type="Pfam" id="PF02525">
    <property type="entry name" value="Flavodoxin_2"/>
    <property type="match status" value="1"/>
</dbReference>
<dbReference type="Proteomes" id="UP001208912">
    <property type="component" value="Unassembled WGS sequence"/>
</dbReference>
<evidence type="ECO:0000313" key="5">
    <source>
        <dbReference type="Proteomes" id="UP001208540"/>
    </source>
</evidence>
<dbReference type="InterPro" id="IPR003680">
    <property type="entry name" value="Flavodoxin_fold"/>
</dbReference>
<dbReference type="RefSeq" id="WP_265352178.1">
    <property type="nucleotide sequence ID" value="NZ_JAMQPL010000004.1"/>
</dbReference>
<dbReference type="Gene3D" id="3.40.50.360">
    <property type="match status" value="1"/>
</dbReference>
<name>A0AAW5VGB3_9LEPT</name>
<dbReference type="EMBL" id="JAMQPL010000004">
    <property type="protein sequence ID" value="MCW7530631.1"/>
    <property type="molecule type" value="Genomic_DNA"/>
</dbReference>
<dbReference type="PANTHER" id="PTHR47307:SF1">
    <property type="entry name" value="GLUTATHIONE-REGULATED POTASSIUM-EFFLUX SYSTEM ANCILLARY PROTEIN KEFG"/>
    <property type="match status" value="1"/>
</dbReference>
<keyword evidence="6" id="KW-1185">Reference proteome</keyword>
<proteinExistence type="predicted"/>
<evidence type="ECO:0000313" key="3">
    <source>
        <dbReference type="EMBL" id="MCW7526981.1"/>
    </source>
</evidence>
<dbReference type="PANTHER" id="PTHR47307">
    <property type="entry name" value="GLUTATHIONE-REGULATED POTASSIUM-EFFLUX SYSTEM ANCILLARY PROTEIN KEFG"/>
    <property type="match status" value="1"/>
</dbReference>
<reference evidence="4 6" key="1">
    <citation type="submission" date="2022-06" db="EMBL/GenBank/DDBJ databases">
        <title>Leptospira isolates from biofilms formed at urban environments.</title>
        <authorList>
            <person name="Ribeiro P.S."/>
            <person name="Sousa T."/>
            <person name="Carvalho N."/>
            <person name="Aburjaile F."/>
            <person name="Neves F."/>
            <person name="Oliveira D."/>
            <person name="Blanco L."/>
            <person name="Lima J."/>
            <person name="Costa F."/>
            <person name="Brenig B."/>
            <person name="Soares S."/>
            <person name="Ramos R."/>
            <person name="Goes-Neto A."/>
            <person name="Matiuzzi M."/>
            <person name="Azevedo V."/>
            <person name="Ristow P."/>
        </authorList>
    </citation>
    <scope>NUCLEOTIDE SEQUENCE</scope>
    <source>
        <strain evidence="3 6">VSF19</strain>
        <strain evidence="4">VSF20</strain>
    </source>
</reference>
<dbReference type="GO" id="GO:0003955">
    <property type="term" value="F:NAD(P)H dehydrogenase (quinone) activity"/>
    <property type="evidence" value="ECO:0007669"/>
    <property type="project" value="TreeGrafter"/>
</dbReference>